<keyword evidence="3 6" id="KW-0812">Transmembrane</keyword>
<dbReference type="STRING" id="273121.WS1154"/>
<proteinExistence type="predicted"/>
<dbReference type="PANTHER" id="PTHR30086">
    <property type="entry name" value="ARGININE EXPORTER PROTEIN ARGO"/>
    <property type="match status" value="1"/>
</dbReference>
<keyword evidence="4 6" id="KW-1133">Transmembrane helix</keyword>
<protein>
    <submittedName>
        <fullName evidence="7">Uncharacterized protein</fullName>
    </submittedName>
</protein>
<sequence length="181" mass="19772">MGNGFYIALSFLGHGILGQISWLLPLIELGGALFLIYLGGVLFLSPKPRFGTQGETPRPSLAVGFFWQGLLSALLNPKNTLFYLSVLFTILPPEITPATRIFYGVWMISLLLFWDMGLAYLLGHPSTAARLLPFLHPIQKIVGIALILFGLISLGRGLIPEGLSLFAKENIPLFDAYPSLG</sequence>
<organism evidence="8">
    <name type="scientific">Wolinella succinogenes (strain ATCC 29543 / DSM 1740 / CCUG 13145 / JCM 31913 / LMG 7466 / NCTC 11488 / FDC 602W)</name>
    <name type="common">Vibrio succinogenes</name>
    <dbReference type="NCBI Taxonomy" id="273121"/>
    <lineage>
        <taxon>Bacteria</taxon>
        <taxon>Pseudomonadati</taxon>
        <taxon>Campylobacterota</taxon>
        <taxon>Epsilonproteobacteria</taxon>
        <taxon>Campylobacterales</taxon>
        <taxon>Helicobacteraceae</taxon>
        <taxon>Wolinella</taxon>
    </lineage>
</organism>
<keyword evidence="8" id="KW-1185">Reference proteome</keyword>
<gene>
    <name evidence="7" type="ordered locus">WS1154</name>
</gene>
<evidence type="ECO:0000256" key="4">
    <source>
        <dbReference type="ARBA" id="ARBA00022989"/>
    </source>
</evidence>
<evidence type="ECO:0000256" key="2">
    <source>
        <dbReference type="ARBA" id="ARBA00022475"/>
    </source>
</evidence>
<accession>Q7MRP3</accession>
<keyword evidence="2" id="KW-1003">Cell membrane</keyword>
<feature type="transmembrane region" description="Helical" evidence="6">
    <location>
        <begin position="141"/>
        <end position="159"/>
    </location>
</feature>
<dbReference type="GO" id="GO:0005886">
    <property type="term" value="C:plasma membrane"/>
    <property type="evidence" value="ECO:0007669"/>
    <property type="project" value="UniProtKB-SubCell"/>
</dbReference>
<feature type="transmembrane region" description="Helical" evidence="6">
    <location>
        <begin position="103"/>
        <end position="121"/>
    </location>
</feature>
<evidence type="ECO:0000256" key="5">
    <source>
        <dbReference type="ARBA" id="ARBA00023136"/>
    </source>
</evidence>
<dbReference type="AlphaFoldDB" id="Q7MRP3"/>
<dbReference type="KEGG" id="wsu:WS1154"/>
<dbReference type="HOGENOM" id="CLU_1488450_0_0_7"/>
<reference evidence="7 8" key="1">
    <citation type="journal article" date="2003" name="Proc. Natl. Acad. Sci. U.S.A.">
        <title>Complete genome sequence and analysis of Wolinella succinogenes.</title>
        <authorList>
            <person name="Baar C."/>
            <person name="Eppinger M."/>
            <person name="Raddatz G."/>
            <person name="Simon JM."/>
            <person name="Lanz C."/>
            <person name="Klimmek O."/>
            <person name="Nandakumar R."/>
            <person name="Gross R."/>
            <person name="Rosinus A."/>
            <person name="Keller H."/>
            <person name="Jagtap P."/>
            <person name="Linke B."/>
            <person name="Meyer F."/>
            <person name="Lederer H."/>
            <person name="Schuster S.C."/>
        </authorList>
    </citation>
    <scope>NUCLEOTIDE SEQUENCE [LARGE SCALE GENOMIC DNA]</scope>
    <source>
        <strain evidence="8">ATCC 29543 / DSM 1740 / CCUG 13145 / JCM 31913 / LMG 7466 / NCTC 11488 / FDC 602W</strain>
    </source>
</reference>
<dbReference type="Proteomes" id="UP000000422">
    <property type="component" value="Chromosome"/>
</dbReference>
<evidence type="ECO:0000256" key="3">
    <source>
        <dbReference type="ARBA" id="ARBA00022692"/>
    </source>
</evidence>
<feature type="transmembrane region" description="Helical" evidence="6">
    <location>
        <begin position="65"/>
        <end position="91"/>
    </location>
</feature>
<evidence type="ECO:0000256" key="1">
    <source>
        <dbReference type="ARBA" id="ARBA00004651"/>
    </source>
</evidence>
<dbReference type="eggNOG" id="COG1280">
    <property type="taxonomic scope" value="Bacteria"/>
</dbReference>
<evidence type="ECO:0000256" key="6">
    <source>
        <dbReference type="SAM" id="Phobius"/>
    </source>
</evidence>
<dbReference type="PANTHER" id="PTHR30086:SF21">
    <property type="entry name" value="TRANSPORT PROTEIN"/>
    <property type="match status" value="1"/>
</dbReference>
<dbReference type="Pfam" id="PF01810">
    <property type="entry name" value="LysE"/>
    <property type="match status" value="1"/>
</dbReference>
<dbReference type="InterPro" id="IPR001123">
    <property type="entry name" value="LeuE-type"/>
</dbReference>
<name>Q7MRP3_WOLSU</name>
<evidence type="ECO:0000313" key="7">
    <source>
        <dbReference type="EMBL" id="CAE10241.1"/>
    </source>
</evidence>
<keyword evidence="5 6" id="KW-0472">Membrane</keyword>
<feature type="transmembrane region" description="Helical" evidence="6">
    <location>
        <begin position="20"/>
        <end position="44"/>
    </location>
</feature>
<dbReference type="EMBL" id="BX571660">
    <property type="protein sequence ID" value="CAE10241.1"/>
    <property type="molecule type" value="Genomic_DNA"/>
</dbReference>
<comment type="subcellular location">
    <subcellularLocation>
        <location evidence="1">Cell membrane</location>
        <topology evidence="1">Multi-pass membrane protein</topology>
    </subcellularLocation>
</comment>
<evidence type="ECO:0000313" key="8">
    <source>
        <dbReference type="Proteomes" id="UP000000422"/>
    </source>
</evidence>
<dbReference type="GO" id="GO:0015171">
    <property type="term" value="F:amino acid transmembrane transporter activity"/>
    <property type="evidence" value="ECO:0007669"/>
    <property type="project" value="TreeGrafter"/>
</dbReference>